<dbReference type="InterPro" id="IPR029016">
    <property type="entry name" value="GAF-like_dom_sf"/>
</dbReference>
<proteinExistence type="predicted"/>
<dbReference type="Pfam" id="PF00360">
    <property type="entry name" value="PHY"/>
    <property type="match status" value="1"/>
</dbReference>
<dbReference type="AlphaFoldDB" id="S9SDY0"/>
<dbReference type="InterPro" id="IPR003018">
    <property type="entry name" value="GAF"/>
</dbReference>
<dbReference type="GO" id="GO:0009881">
    <property type="term" value="F:photoreceptor activity"/>
    <property type="evidence" value="ECO:0007669"/>
    <property type="project" value="UniProtKB-KW"/>
</dbReference>
<evidence type="ECO:0000259" key="5">
    <source>
        <dbReference type="PROSITE" id="PS50046"/>
    </source>
</evidence>
<evidence type="ECO:0000313" key="7">
    <source>
        <dbReference type="Proteomes" id="UP000015350"/>
    </source>
</evidence>
<dbReference type="Pfam" id="PF01590">
    <property type="entry name" value="GAF"/>
    <property type="match status" value="1"/>
</dbReference>
<keyword evidence="2" id="KW-0716">Sensory transduction</keyword>
<dbReference type="SUPFAM" id="SSF55781">
    <property type="entry name" value="GAF domain-like"/>
    <property type="match status" value="2"/>
</dbReference>
<dbReference type="SUPFAM" id="SSF55785">
    <property type="entry name" value="PYP-like sensor domain (PAS domain)"/>
    <property type="match status" value="1"/>
</dbReference>
<keyword evidence="4" id="KW-0675">Receptor</keyword>
<dbReference type="InterPro" id="IPR035965">
    <property type="entry name" value="PAS-like_dom_sf"/>
</dbReference>
<dbReference type="GO" id="GO:0006355">
    <property type="term" value="P:regulation of DNA-templated transcription"/>
    <property type="evidence" value="ECO:0007669"/>
    <property type="project" value="InterPro"/>
</dbReference>
<organism evidence="6 7">
    <name type="scientific">Magnetospirillum fulvum MGU-K5</name>
    <dbReference type="NCBI Taxonomy" id="1316936"/>
    <lineage>
        <taxon>Bacteria</taxon>
        <taxon>Pseudomonadati</taxon>
        <taxon>Pseudomonadota</taxon>
        <taxon>Alphaproteobacteria</taxon>
        <taxon>Rhodospirillales</taxon>
        <taxon>Rhodospirillaceae</taxon>
        <taxon>Magnetospirillum</taxon>
    </lineage>
</organism>
<dbReference type="InterPro" id="IPR043150">
    <property type="entry name" value="Phytochrome_PHY_sf"/>
</dbReference>
<accession>S9SDY0</accession>
<dbReference type="InterPro" id="IPR013654">
    <property type="entry name" value="PAS_2"/>
</dbReference>
<dbReference type="RefSeq" id="WP_021131711.1">
    <property type="nucleotide sequence ID" value="NZ_AQPH01000018.1"/>
</dbReference>
<comment type="caution">
    <text evidence="6">The sequence shown here is derived from an EMBL/GenBank/DDBJ whole genome shotgun (WGS) entry which is preliminary data.</text>
</comment>
<dbReference type="GO" id="GO:0009584">
    <property type="term" value="P:detection of visible light"/>
    <property type="evidence" value="ECO:0007669"/>
    <property type="project" value="InterPro"/>
</dbReference>
<reference evidence="6 7" key="1">
    <citation type="submission" date="2013-04" db="EMBL/GenBank/DDBJ databases">
        <authorList>
            <person name="Kuznetsov B."/>
            <person name="Ivanovsky R."/>
        </authorList>
    </citation>
    <scope>NUCLEOTIDE SEQUENCE [LARGE SCALE GENOMIC DNA]</scope>
    <source>
        <strain evidence="6 7">MGU-K5</strain>
    </source>
</reference>
<evidence type="ECO:0000256" key="3">
    <source>
        <dbReference type="ARBA" id="ARBA00022991"/>
    </source>
</evidence>
<evidence type="ECO:0000313" key="6">
    <source>
        <dbReference type="EMBL" id="EPY02268.1"/>
    </source>
</evidence>
<dbReference type="PROSITE" id="PS50046">
    <property type="entry name" value="PHYTOCHROME_2"/>
    <property type="match status" value="1"/>
</dbReference>
<dbReference type="OrthoDB" id="9760752at2"/>
<dbReference type="InterPro" id="IPR001294">
    <property type="entry name" value="Phytochrome"/>
</dbReference>
<dbReference type="eggNOG" id="COG4251">
    <property type="taxonomic scope" value="Bacteria"/>
</dbReference>
<dbReference type="Proteomes" id="UP000015350">
    <property type="component" value="Unassembled WGS sequence"/>
</dbReference>
<name>S9SDY0_MAGFU</name>
<gene>
    <name evidence="6" type="ORF">K678_06797</name>
</gene>
<dbReference type="Gene3D" id="3.30.450.40">
    <property type="match status" value="1"/>
</dbReference>
<dbReference type="InterPro" id="IPR013515">
    <property type="entry name" value="Phytochrome_cen-reg"/>
</dbReference>
<dbReference type="PRINTS" id="PR01033">
    <property type="entry name" value="PHYTOCHROME"/>
</dbReference>
<dbReference type="Pfam" id="PF08446">
    <property type="entry name" value="PAS_2"/>
    <property type="match status" value="1"/>
</dbReference>
<dbReference type="Gene3D" id="3.30.450.270">
    <property type="match status" value="1"/>
</dbReference>
<dbReference type="Gene3D" id="3.30.450.20">
    <property type="entry name" value="PAS domain"/>
    <property type="match status" value="1"/>
</dbReference>
<sequence length="466" mass="49620">MVGDGSSLDQALRSCESELLHLSGQIQPHGFLLAVRDSDEIVTHVSRNTASVLGEPPEAFLGRPVPTTLLWQSLADLRAAATEALSGLPALFPNVTSIGGKPWDLAVSRTAEGCLLEFEPGGPAPPSVTPWMNESLRLLRVPSGPGQPDANFRRLAEIVSHLTGFGRVLVYRFDDDWSGEVVAEVLALPLDSYLGLRFPSGDIPANARALYSRTRQRFIFDAEAAPVDVIGLEANQTPLDQGPGTLRSVSPLHLQYLHNMKVRSSFSASVIVKGKLWGMVACHHPALLPLPLPVRDQVARVVRDFAVGYLAFVAGEHLRFVDGIDRAIVALLGPLGPTAQESVIDRLHNRAPDFLRLVGADSAAVMLGDRVELIGDGPTAAEAIEIDRWFVATNPRGFVSTACLSSLFPAASEMQDCASGLIGLRVPPGKARDSICACCGSAANCPVKSAGPGTRSRPHPTTGPGR</sequence>
<evidence type="ECO:0000256" key="1">
    <source>
        <dbReference type="ARBA" id="ARBA00022543"/>
    </source>
</evidence>
<keyword evidence="1" id="KW-0600">Photoreceptor protein</keyword>
<dbReference type="EMBL" id="AQPH01000018">
    <property type="protein sequence ID" value="EPY02268.1"/>
    <property type="molecule type" value="Genomic_DNA"/>
</dbReference>
<feature type="domain" description="Phytochrome chromophore attachment site" evidence="5">
    <location>
        <begin position="155"/>
        <end position="284"/>
    </location>
</feature>
<dbReference type="InterPro" id="IPR016132">
    <property type="entry name" value="Phyto_chromo_attachment"/>
</dbReference>
<dbReference type="STRING" id="1316936.K678_06797"/>
<keyword evidence="3" id="KW-0157">Chromophore</keyword>
<evidence type="ECO:0000256" key="2">
    <source>
        <dbReference type="ARBA" id="ARBA00022606"/>
    </source>
</evidence>
<protein>
    <submittedName>
        <fullName evidence="6">PAS/PAC and GAF sensor-containing diguanylate cyclase/phosphodiesterase</fullName>
    </submittedName>
</protein>
<evidence type="ECO:0000256" key="4">
    <source>
        <dbReference type="ARBA" id="ARBA00023170"/>
    </source>
</evidence>